<accession>A0A0A9C9J0</accession>
<dbReference type="AlphaFoldDB" id="A0A0A9C9J0"/>
<protein>
    <submittedName>
        <fullName evidence="1">Uncharacterized protein</fullName>
    </submittedName>
</protein>
<sequence>MPTPICCYILVHSLSKHHEHRQDLEVIKHGLSNGRCVMCRSCNLKSPPR</sequence>
<reference evidence="1" key="2">
    <citation type="journal article" date="2015" name="Data Brief">
        <title>Shoot transcriptome of the giant reed, Arundo donax.</title>
        <authorList>
            <person name="Barrero R.A."/>
            <person name="Guerrero F.D."/>
            <person name="Moolhuijzen P."/>
            <person name="Goolsby J.A."/>
            <person name="Tidwell J."/>
            <person name="Bellgard S.E."/>
            <person name="Bellgard M.I."/>
        </authorList>
    </citation>
    <scope>NUCLEOTIDE SEQUENCE</scope>
    <source>
        <tissue evidence="1">Shoot tissue taken approximately 20 cm above the soil surface</tissue>
    </source>
</reference>
<dbReference type="EMBL" id="GBRH01226802">
    <property type="protein sequence ID" value="JAD71093.1"/>
    <property type="molecule type" value="Transcribed_RNA"/>
</dbReference>
<organism evidence="1">
    <name type="scientific">Arundo donax</name>
    <name type="common">Giant reed</name>
    <name type="synonym">Donax arundinaceus</name>
    <dbReference type="NCBI Taxonomy" id="35708"/>
    <lineage>
        <taxon>Eukaryota</taxon>
        <taxon>Viridiplantae</taxon>
        <taxon>Streptophyta</taxon>
        <taxon>Embryophyta</taxon>
        <taxon>Tracheophyta</taxon>
        <taxon>Spermatophyta</taxon>
        <taxon>Magnoliopsida</taxon>
        <taxon>Liliopsida</taxon>
        <taxon>Poales</taxon>
        <taxon>Poaceae</taxon>
        <taxon>PACMAD clade</taxon>
        <taxon>Arundinoideae</taxon>
        <taxon>Arundineae</taxon>
        <taxon>Arundo</taxon>
    </lineage>
</organism>
<evidence type="ECO:0000313" key="1">
    <source>
        <dbReference type="EMBL" id="JAD71093.1"/>
    </source>
</evidence>
<name>A0A0A9C9J0_ARUDO</name>
<proteinExistence type="predicted"/>
<reference evidence="1" key="1">
    <citation type="submission" date="2014-09" db="EMBL/GenBank/DDBJ databases">
        <authorList>
            <person name="Magalhaes I.L.F."/>
            <person name="Oliveira U."/>
            <person name="Santos F.R."/>
            <person name="Vidigal T.H.D.A."/>
            <person name="Brescovit A.D."/>
            <person name="Santos A.J."/>
        </authorList>
    </citation>
    <scope>NUCLEOTIDE SEQUENCE</scope>
    <source>
        <tissue evidence="1">Shoot tissue taken approximately 20 cm above the soil surface</tissue>
    </source>
</reference>